<keyword evidence="12" id="KW-1185">Reference proteome</keyword>
<feature type="domain" description="EGF-like" evidence="10">
    <location>
        <begin position="1626"/>
        <end position="1663"/>
    </location>
</feature>
<dbReference type="SUPFAM" id="SSF57196">
    <property type="entry name" value="EGF/Laminin"/>
    <property type="match status" value="3"/>
</dbReference>
<dbReference type="Pfam" id="PF00008">
    <property type="entry name" value="EGF"/>
    <property type="match status" value="2"/>
</dbReference>
<dbReference type="GO" id="GO:0030154">
    <property type="term" value="P:cell differentiation"/>
    <property type="evidence" value="ECO:0007669"/>
    <property type="project" value="UniProtKB-KW"/>
</dbReference>
<feature type="domain" description="EGF-like" evidence="10">
    <location>
        <begin position="1552"/>
        <end position="1590"/>
    </location>
</feature>
<dbReference type="PROSITE" id="PS00022">
    <property type="entry name" value="EGF_1"/>
    <property type="match status" value="1"/>
</dbReference>
<dbReference type="CDD" id="cd00110">
    <property type="entry name" value="LamG"/>
    <property type="match status" value="6"/>
</dbReference>
<dbReference type="InterPro" id="IPR015943">
    <property type="entry name" value="WD40/YVTN_repeat-like_dom_sf"/>
</dbReference>
<keyword evidence="2" id="KW-0677">Repeat</keyword>
<keyword evidence="3" id="KW-0221">Differentiation</keyword>
<evidence type="ECO:0000259" key="9">
    <source>
        <dbReference type="PROSITE" id="PS50025"/>
    </source>
</evidence>
<keyword evidence="7" id="KW-0472">Membrane</keyword>
<evidence type="ECO:0000313" key="12">
    <source>
        <dbReference type="Proteomes" id="UP000054324"/>
    </source>
</evidence>
<name>A0A074ZDV7_OPIVI</name>
<feature type="domain" description="EGF-like" evidence="10">
    <location>
        <begin position="1362"/>
        <end position="1397"/>
    </location>
</feature>
<evidence type="ECO:0000256" key="7">
    <source>
        <dbReference type="SAM" id="Phobius"/>
    </source>
</evidence>
<dbReference type="SMART" id="SM00181">
    <property type="entry name" value="EGF"/>
    <property type="match status" value="17"/>
</dbReference>
<evidence type="ECO:0000313" key="11">
    <source>
        <dbReference type="EMBL" id="KER25466.1"/>
    </source>
</evidence>
<protein>
    <recommendedName>
        <fullName evidence="13">EGF-like domain protein</fullName>
    </recommendedName>
</protein>
<feature type="domain" description="EGF-like" evidence="10">
    <location>
        <begin position="1439"/>
        <end position="1473"/>
    </location>
</feature>
<evidence type="ECO:0000256" key="4">
    <source>
        <dbReference type="ARBA" id="ARBA00023157"/>
    </source>
</evidence>
<comment type="caution">
    <text evidence="5">Lacks conserved residue(s) required for the propagation of feature annotation.</text>
</comment>
<feature type="domain" description="EGF-like" evidence="10">
    <location>
        <begin position="1210"/>
        <end position="1247"/>
    </location>
</feature>
<evidence type="ECO:0000256" key="3">
    <source>
        <dbReference type="ARBA" id="ARBA00022782"/>
    </source>
</evidence>
<keyword evidence="8" id="KW-0732">Signal</keyword>
<feature type="domain" description="EGF-like" evidence="10">
    <location>
        <begin position="1740"/>
        <end position="1778"/>
    </location>
</feature>
<gene>
    <name evidence="11" type="ORF">T265_07089</name>
</gene>
<evidence type="ECO:0000256" key="2">
    <source>
        <dbReference type="ARBA" id="ARBA00022737"/>
    </source>
</evidence>
<dbReference type="InterPro" id="IPR013320">
    <property type="entry name" value="ConA-like_dom_sf"/>
</dbReference>
<reference evidence="11 12" key="1">
    <citation type="submission" date="2013-11" db="EMBL/GenBank/DDBJ databases">
        <title>Opisthorchis viverrini - life in the bile duct.</title>
        <authorList>
            <person name="Young N.D."/>
            <person name="Nagarajan N."/>
            <person name="Lin S.J."/>
            <person name="Korhonen P.K."/>
            <person name="Jex A.R."/>
            <person name="Hall R.S."/>
            <person name="Safavi-Hemami H."/>
            <person name="Kaewkong W."/>
            <person name="Bertrand D."/>
            <person name="Gao S."/>
            <person name="Seet Q."/>
            <person name="Wongkham S."/>
            <person name="Teh B.T."/>
            <person name="Wongkham C."/>
            <person name="Intapan P.M."/>
            <person name="Maleewong W."/>
            <person name="Yang X."/>
            <person name="Hu M."/>
            <person name="Wang Z."/>
            <person name="Hofmann A."/>
            <person name="Sternberg P.W."/>
            <person name="Tan P."/>
            <person name="Wang J."/>
            <person name="Gasser R.B."/>
        </authorList>
    </citation>
    <scope>NUCLEOTIDE SEQUENCE [LARGE SCALE GENOMIC DNA]</scope>
</reference>
<feature type="domain" description="EGF-like" evidence="10">
    <location>
        <begin position="1400"/>
        <end position="1438"/>
    </location>
</feature>
<dbReference type="STRING" id="6198.A0A074ZDV7"/>
<dbReference type="Pfam" id="PF00400">
    <property type="entry name" value="WD40"/>
    <property type="match status" value="2"/>
</dbReference>
<feature type="transmembrane region" description="Helical" evidence="7">
    <location>
        <begin position="2266"/>
        <end position="2288"/>
    </location>
</feature>
<proteinExistence type="predicted"/>
<feature type="repeat" description="WD" evidence="6">
    <location>
        <begin position="2613"/>
        <end position="2654"/>
    </location>
</feature>
<evidence type="ECO:0000256" key="8">
    <source>
        <dbReference type="SAM" id="SignalP"/>
    </source>
</evidence>
<feature type="repeat" description="WD" evidence="6">
    <location>
        <begin position="2655"/>
        <end position="2692"/>
    </location>
</feature>
<dbReference type="SMART" id="SM00274">
    <property type="entry name" value="FOLN"/>
    <property type="match status" value="5"/>
</dbReference>
<dbReference type="Pfam" id="PF02210">
    <property type="entry name" value="Laminin_G_2"/>
    <property type="match status" value="6"/>
</dbReference>
<accession>A0A074ZDV7</accession>
<keyword evidence="7" id="KW-0812">Transmembrane</keyword>
<keyword evidence="7" id="KW-1133">Transmembrane helix</keyword>
<feature type="disulfide bond" evidence="5">
    <location>
        <begin position="1175"/>
        <end position="1185"/>
    </location>
</feature>
<evidence type="ECO:0008006" key="13">
    <source>
        <dbReference type="Google" id="ProtNLM"/>
    </source>
</evidence>
<keyword evidence="1 5" id="KW-0245">EGF-like domain</keyword>
<dbReference type="RefSeq" id="XP_009170791.1">
    <property type="nucleotide sequence ID" value="XM_009172527.1"/>
</dbReference>
<dbReference type="InterPro" id="IPR011047">
    <property type="entry name" value="Quinoprotein_ADH-like_sf"/>
</dbReference>
<feature type="domain" description="EGF-like" evidence="10">
    <location>
        <begin position="1702"/>
        <end position="1739"/>
    </location>
</feature>
<feature type="domain" description="EGF-like" evidence="10">
    <location>
        <begin position="1171"/>
        <end position="1208"/>
    </location>
</feature>
<dbReference type="SUPFAM" id="SSF50998">
    <property type="entry name" value="Quinoprotein alcohol dehydrogenase-like"/>
    <property type="match status" value="1"/>
</dbReference>
<dbReference type="KEGG" id="ovi:T265_07089"/>
<dbReference type="PROSITE" id="PS50025">
    <property type="entry name" value="LAM_G_DOMAIN"/>
    <property type="match status" value="5"/>
</dbReference>
<dbReference type="Gene3D" id="2.10.25.10">
    <property type="entry name" value="Laminin"/>
    <property type="match status" value="14"/>
</dbReference>
<dbReference type="SUPFAM" id="SSF49899">
    <property type="entry name" value="Concanavalin A-like lectins/glucanases"/>
    <property type="match status" value="6"/>
</dbReference>
<dbReference type="EMBL" id="KL596776">
    <property type="protein sequence ID" value="KER25466.1"/>
    <property type="molecule type" value="Genomic_DNA"/>
</dbReference>
<feature type="domain" description="EGF-like" evidence="10">
    <location>
        <begin position="1664"/>
        <end position="1701"/>
    </location>
</feature>
<dbReference type="OrthoDB" id="406708at2759"/>
<organism evidence="11 12">
    <name type="scientific">Opisthorchis viverrini</name>
    <name type="common">Southeast Asian liver fluke</name>
    <dbReference type="NCBI Taxonomy" id="6198"/>
    <lineage>
        <taxon>Eukaryota</taxon>
        <taxon>Metazoa</taxon>
        <taxon>Spiralia</taxon>
        <taxon>Lophotrochozoa</taxon>
        <taxon>Platyhelminthes</taxon>
        <taxon>Trematoda</taxon>
        <taxon>Digenea</taxon>
        <taxon>Opisthorchiida</taxon>
        <taxon>Opisthorchiata</taxon>
        <taxon>Opisthorchiidae</taxon>
        <taxon>Opisthorchis</taxon>
    </lineage>
</organism>
<dbReference type="InterPro" id="IPR001680">
    <property type="entry name" value="WD40_rpt"/>
</dbReference>
<dbReference type="PANTHER" id="PTHR24049">
    <property type="entry name" value="CRUMBS FAMILY MEMBER"/>
    <property type="match status" value="1"/>
</dbReference>
<feature type="domain" description="Laminin G" evidence="9">
    <location>
        <begin position="1783"/>
        <end position="1964"/>
    </location>
</feature>
<dbReference type="CTD" id="20321268"/>
<dbReference type="Gene3D" id="2.60.120.200">
    <property type="match status" value="6"/>
</dbReference>
<evidence type="ECO:0000256" key="6">
    <source>
        <dbReference type="PROSITE-ProRule" id="PRU00221"/>
    </source>
</evidence>
<dbReference type="InterPro" id="IPR001791">
    <property type="entry name" value="Laminin_G"/>
</dbReference>
<dbReference type="Proteomes" id="UP000054324">
    <property type="component" value="Unassembled WGS sequence"/>
</dbReference>
<feature type="domain" description="Laminin G" evidence="9">
    <location>
        <begin position="489"/>
        <end position="671"/>
    </location>
</feature>
<sequence>MYPSDIHNRPWWTLLSLFVVILLYPSGWTQAVGPIDRRFELRNLKIAAVESFGGDPFLAPPWNDVERESKHFLVPDSSLYVVESDDGNGLVMSANGGIIQQFNILDPSQCPWLMEACPKHQFVIQFDIQPIWQGRRDEKSNVLTLRTRQSVKNPTIWVVQFVMPNSTTLSVSFYPADQMNRQCPIFPPQNLTLSPSGWTRVIALIRAKTGELTLDKQQMPDEPAPSDARRASLLHRNWRSLASLLREIPTNRLGTLEAMDFGKDSYVRYDFKNRLKKTADREELSIEFEVPRGIENGLIWFVENNASKSFVYLKDGRLHYTFLFVDRTRSAQLTLTEEIYLNTPLQPDTPHLLSLVRDRDNLTLTLNERSHASKHIDGRVPLVPSDGNAYLGGSQNPARDTAGKVTETFRGRITKAQVAREGDKKVDLLQVATDRHWNDSVVRSGGVRFEIKEPKVKLVIGPTASRPLQSGFSAGSSPIGMALSREPVQISFRGTQNSVVRFDTWDFVLYRSFEIEFVTYEPNGILFFVGPDREHTDFVCVELYDGNVYFVYAVGDHFRHIQLNPDNMKVNTGMSNRVYVSRNEHHQFLVKFNDRIVDVDQGKTAHQAEFATYTYIGGVDHSSRLPWHVWSRENFAGCIPSIRINDDKFLKASSRMSQHTDASRGIEFGVCRVPDRRCTREICGGGQCAERSYPYFEPLNFACDCSGSDKTFRDGVTDIRRSEACFRVLYTPERKMRRLHRFFIFSLSKDAPILEMDGEMVYLIDFDRQLHTMTTHTDDISLQFRTQQSNAPLFYAVSPADKSYFRVDLSGGRIRIQTNINHVDNRFNFEQYSLASGPLDDNKWHTLRIRRRAEYMFMSIDGIHDDTVTIPLQSHLNTFQLIAQQIYLGSAGPSDYSRPPPPGSEQRFLPPPPRFVGEFRNFYWNEYDFIGTASCSGKYGTDMLTPRAELPTFPQWPREPTYSITLTYKLNYTRLAKVFDMREAGDMWLIEFKTEYDGVLLSAREPGSMDQVHITLVLLRGRLHVVYNVHGRSGVHQITSGPTANNLNDGRWHRIVIGLDRRKKELVAFLDSYPPQIIGIGLPVNRIQLLNFYFGGLPDTEWQSVWSLLRSYAPGSLQSSDAEHGRQPAFTGCIGGFSVRSDKFASDLLRRHDSELTAYPTTEIVRGFCREQKRCTNDYCYHGRCEQVSEREIRCICTGTQYEGPRCETPIVNCPPNYCNQRGVCTVVNGQPKCDCSGSGYHGERCEISPCTAPGGYCYNGGVCSIRGGLPYCDCRGTGYYGDRCQDPICPPNYCYNRGRCHVDANERPVCDCQGTGYIGPRCEQTACTPDTCDNGGKCVVNSYGVVECICTGTGFRGPQCRTPICTSDYCSNRGRCVVGPNEQPMCDCTGTGYTGERCHISICQQGYCANGGRCVYGPGDQPRCECQGTGYTGERCHIKICADGYCANGGRCTVNSQNQPVCDCAGTGFGGSRCTDPICRPGFCQNGGRCYLNPSGQPTCACEGTGFTGSMCQTPVCSNGYCLNGGRCSVDANNQPVCNCAGTEHRGSRCETPICSHGHCMNGGTCRVNELGQPVCDCLLTNYQGPRCEIPICPTGYCGGRGTCVVVQRKPTCNCHSGYRGSRCEIEVCPENYCINGGYCRPGPDRTPICTCPPNYEGDRCELPKTCPSDYCFHGGRCTMVRGVPQCDCLGTDYTGSRCETPQTCPVGFCQNGGRCSVQQGNYVCDCTGTGYRGIICNEPIACPPNYCLFGGICSVLPDKQYVCDCSRTARTGKHCEGSSNGIYITYEKEGYLIYPLSPYVRTVEDNVTLGFRTYMQSGTLITFMTTDGRHWAVKLRDGRLMLDVDGKNVYALQTRSNDGHYHVINIERRGDTMIVTQDTEVIRVVLPGLVNPNDKSITYSALHIAADEKKSDVFRGVIGGVYWNGRYPIDDLKAGGVTPTGEVTIVLTPEFQIFPPKPQPICSPGYCLNQGICYAENYQLKCDCSNSGWNGARCERQSRGFMPTKRGNGAYVIYRLNPPKRTTEDEMRVAFQTWAQEGPISRVILGDGSYFDIVLNDGRLYVSFNGVEYIPISSSGQEFSDSRMHVVTMRRNNRRFNFTVDGYRTLHEPRNFVGIDGSQITREIVLGADRDFQKTFDGVIGAFYWNGHYLIDERGSLVSDANVMVAPGRQPSGNMEEVVVVLMPHLLQPITTEKPGPPKPLPDRIPEGSNAGGVVMPGLGTGNVNLGAPIFVPGKVYGGGGAGMNAGTGLMLKQPGGILGMGGLIDALIAGLLLALLLLISALIWACWRCKPGCCPWCFGKSGAGMGTSAWDRLIGVCCAPPKEKDGPLLANGKDIMDIGPAYITPTHTVAAVPDTNIYSPEGLKVDCVLITSDSRYFVTGSGMGPPKTWDAKSGEIHQIMEGNEAGCTDLHLACNDTVLVTQVVDDFMDTIGDSSALRIKRLQLWDFATGHQLEMPVEVMCTATCLARASHHVIVARCTPSGPTILVWNLSANAVEREIPYEPFSPLMQNNVSYLNISHDDRLVVAGYKVDEQAHYMVFDIAANYPSQIPIQPHTVVFDAEVGATEIIGPDQAVTGTRKGELLVWNLHTREVVRQIQITATLDRGNLTTLPPHHGTVHCVKLSDDKHYLVTGAQDQLVRVWTMPDERLLHTLEGHADDVLSVDISKDNELVVSGSWDGSIRVWRLSDGNQICWFSSNIEILQVKISNDKQSLVALGERNDHRKLITLRVVRNRVRKTTTLRPTLGRGEPVM</sequence>
<feature type="domain" description="Laminin G" evidence="9">
    <location>
        <begin position="2003"/>
        <end position="2174"/>
    </location>
</feature>
<dbReference type="PROSITE" id="PS50294">
    <property type="entry name" value="WD_REPEATS_REGION"/>
    <property type="match status" value="2"/>
</dbReference>
<feature type="domain" description="Laminin G" evidence="9">
    <location>
        <begin position="753"/>
        <end position="935"/>
    </location>
</feature>
<dbReference type="GeneID" id="20321268"/>
<evidence type="ECO:0000256" key="5">
    <source>
        <dbReference type="PROSITE-ProRule" id="PRU00076"/>
    </source>
</evidence>
<evidence type="ECO:0000259" key="10">
    <source>
        <dbReference type="PROSITE" id="PS50026"/>
    </source>
</evidence>
<feature type="domain" description="EGF-like" evidence="10">
    <location>
        <begin position="1286"/>
        <end position="1324"/>
    </location>
</feature>
<dbReference type="CDD" id="cd00054">
    <property type="entry name" value="EGF_CA"/>
    <property type="match status" value="1"/>
</dbReference>
<feature type="domain" description="Laminin G" evidence="9">
    <location>
        <begin position="962"/>
        <end position="1169"/>
    </location>
</feature>
<feature type="disulfide bond" evidence="5">
    <location>
        <begin position="1653"/>
        <end position="1662"/>
    </location>
</feature>
<dbReference type="InterPro" id="IPR000742">
    <property type="entry name" value="EGF"/>
</dbReference>
<dbReference type="PROSITE" id="PS50082">
    <property type="entry name" value="WD_REPEATS_2"/>
    <property type="match status" value="2"/>
</dbReference>
<dbReference type="SMART" id="SM00320">
    <property type="entry name" value="WD40"/>
    <property type="match status" value="2"/>
</dbReference>
<keyword evidence="4 5" id="KW-1015">Disulfide bond</keyword>
<dbReference type="SMART" id="SM00282">
    <property type="entry name" value="LamG"/>
    <property type="match status" value="6"/>
</dbReference>
<feature type="domain" description="EGF-like" evidence="10">
    <location>
        <begin position="1476"/>
        <end position="1514"/>
    </location>
</feature>
<evidence type="ECO:0000256" key="1">
    <source>
        <dbReference type="ARBA" id="ARBA00022536"/>
    </source>
</evidence>
<feature type="domain" description="EGF-like" evidence="10">
    <location>
        <begin position="1960"/>
        <end position="1997"/>
    </location>
</feature>
<dbReference type="InterPro" id="IPR051022">
    <property type="entry name" value="Notch_Cell-Fate_Det"/>
</dbReference>
<keyword evidence="6" id="KW-0853">WD repeat</keyword>
<feature type="signal peptide" evidence="8">
    <location>
        <begin position="1"/>
        <end position="31"/>
    </location>
</feature>
<dbReference type="PROSITE" id="PS50026">
    <property type="entry name" value="EGF_3"/>
    <property type="match status" value="13"/>
</dbReference>
<feature type="chain" id="PRO_5001704062" description="EGF-like domain protein" evidence="8">
    <location>
        <begin position="32"/>
        <end position="2754"/>
    </location>
</feature>
<dbReference type="InterPro" id="IPR003645">
    <property type="entry name" value="Fol_N"/>
</dbReference>
<dbReference type="Gene3D" id="2.130.10.10">
    <property type="entry name" value="YVTN repeat-like/Quinoprotein amine dehydrogenase"/>
    <property type="match status" value="2"/>
</dbReference>